<proteinExistence type="predicted"/>
<gene>
    <name evidence="2" type="ORF">MtrunA17_Chr5g0433501</name>
</gene>
<dbReference type="InterPro" id="IPR006527">
    <property type="entry name" value="F-box-assoc_dom_typ1"/>
</dbReference>
<accession>A0A396HTY4</accession>
<dbReference type="Pfam" id="PF07734">
    <property type="entry name" value="FBA_1"/>
    <property type="match status" value="1"/>
</dbReference>
<comment type="caution">
    <text evidence="2">The sequence shown here is derived from an EMBL/GenBank/DDBJ whole genome shotgun (WGS) entry which is preliminary data.</text>
</comment>
<dbReference type="EMBL" id="PSQE01000005">
    <property type="protein sequence ID" value="RHN56812.1"/>
    <property type="molecule type" value="Genomic_DNA"/>
</dbReference>
<protein>
    <submittedName>
        <fullName evidence="2">Putative F-box associated interaction domain-containing protein</fullName>
    </submittedName>
</protein>
<dbReference type="NCBIfam" id="TIGR01640">
    <property type="entry name" value="F_box_assoc_1"/>
    <property type="match status" value="1"/>
</dbReference>
<dbReference type="AlphaFoldDB" id="A0A396HTY4"/>
<dbReference type="Gramene" id="rna32266">
    <property type="protein sequence ID" value="RHN56812.1"/>
    <property type="gene ID" value="gene32266"/>
</dbReference>
<dbReference type="InterPro" id="IPR050796">
    <property type="entry name" value="SCF_F-box_component"/>
</dbReference>
<name>A0A396HTY4_MEDTR</name>
<evidence type="ECO:0000259" key="1">
    <source>
        <dbReference type="Pfam" id="PF07734"/>
    </source>
</evidence>
<dbReference type="Proteomes" id="UP000265566">
    <property type="component" value="Chromosome 5"/>
</dbReference>
<sequence length="349" mass="39698">MNMVSNNFLSDNHDVSLILSRGIPDIWVGVLYFLSGERFENLAKLNLPHPFQEGTETLNHFDILTFGVNPDARFALWNPATDKFKVIPHSPDMFQPFAADVNSDVINFHSSRDVHGFGYDMRTHDFKVISHVSFRAPRLNPRKGFVALGDTSIERFWEIYSLRSNSWRKLDVVMPTTTYGNGITMGVYLNGLCHWGCIIGHFHSKRESNLVSFDLSNDVFFTTPIPMDIDRCINVDNKCSWRDLAVLNGSIALITYQEQMATFNISILSELTVKESWIKLFIVGPLSCVERPFGVGKGKIFFKKKVKKLAWFDLSTQMIEDLDVKGGDSRGYRIVVYKENLLPIGGINK</sequence>
<reference evidence="2" key="1">
    <citation type="journal article" date="2018" name="Nat. Plants">
        <title>Whole-genome landscape of Medicago truncatula symbiotic genes.</title>
        <authorList>
            <person name="Pecrix Y."/>
            <person name="Gamas P."/>
            <person name="Carrere S."/>
        </authorList>
    </citation>
    <scope>NUCLEOTIDE SEQUENCE</scope>
    <source>
        <tissue evidence="2">Leaves</tissue>
    </source>
</reference>
<dbReference type="PANTHER" id="PTHR31672:SF13">
    <property type="entry name" value="F-BOX PROTEIN CPR30-LIKE"/>
    <property type="match status" value="1"/>
</dbReference>
<dbReference type="PANTHER" id="PTHR31672">
    <property type="entry name" value="BNACNNG10540D PROTEIN"/>
    <property type="match status" value="1"/>
</dbReference>
<organism evidence="2">
    <name type="scientific">Medicago truncatula</name>
    <name type="common">Barrel medic</name>
    <name type="synonym">Medicago tribuloides</name>
    <dbReference type="NCBI Taxonomy" id="3880"/>
    <lineage>
        <taxon>Eukaryota</taxon>
        <taxon>Viridiplantae</taxon>
        <taxon>Streptophyta</taxon>
        <taxon>Embryophyta</taxon>
        <taxon>Tracheophyta</taxon>
        <taxon>Spermatophyta</taxon>
        <taxon>Magnoliopsida</taxon>
        <taxon>eudicotyledons</taxon>
        <taxon>Gunneridae</taxon>
        <taxon>Pentapetalae</taxon>
        <taxon>rosids</taxon>
        <taxon>fabids</taxon>
        <taxon>Fabales</taxon>
        <taxon>Fabaceae</taxon>
        <taxon>Papilionoideae</taxon>
        <taxon>50 kb inversion clade</taxon>
        <taxon>NPAAA clade</taxon>
        <taxon>Hologalegina</taxon>
        <taxon>IRL clade</taxon>
        <taxon>Trifolieae</taxon>
        <taxon>Medicago</taxon>
    </lineage>
</organism>
<dbReference type="InterPro" id="IPR017451">
    <property type="entry name" value="F-box-assoc_interact_dom"/>
</dbReference>
<feature type="domain" description="F-box associated beta-propeller type 1" evidence="1">
    <location>
        <begin position="68"/>
        <end position="315"/>
    </location>
</feature>
<evidence type="ECO:0000313" key="2">
    <source>
        <dbReference type="EMBL" id="RHN56812.1"/>
    </source>
</evidence>